<keyword evidence="2" id="KW-1003">Cell membrane</keyword>
<evidence type="ECO:0000259" key="9">
    <source>
        <dbReference type="PROSITE" id="PS51915"/>
    </source>
</evidence>
<keyword evidence="3" id="KW-0472">Membrane</keyword>
<feature type="compositionally biased region" description="Basic and acidic residues" evidence="6">
    <location>
        <begin position="14"/>
        <end position="26"/>
    </location>
</feature>
<dbReference type="EMBL" id="JABDTM020026374">
    <property type="protein sequence ID" value="KAH0812012.1"/>
    <property type="molecule type" value="Genomic_DNA"/>
</dbReference>
<evidence type="ECO:0000256" key="1">
    <source>
        <dbReference type="ARBA" id="ARBA00004202"/>
    </source>
</evidence>
<feature type="compositionally biased region" description="Polar residues" evidence="6">
    <location>
        <begin position="1123"/>
        <end position="1142"/>
    </location>
</feature>
<keyword evidence="4" id="KW-0863">Zinc-finger</keyword>
<dbReference type="SMART" id="SM00868">
    <property type="entry name" value="zf-AD"/>
    <property type="match status" value="1"/>
</dbReference>
<dbReference type="FunFam" id="2.30.29.30:FF:000052">
    <property type="entry name" value="Sprouty-related, EVH1 domain containing 2"/>
    <property type="match status" value="1"/>
</dbReference>
<dbReference type="SMART" id="SM00355">
    <property type="entry name" value="ZnF_C2H2"/>
    <property type="match status" value="4"/>
</dbReference>
<dbReference type="InterPro" id="IPR000697">
    <property type="entry name" value="WH1/EVH1_dom"/>
</dbReference>
<dbReference type="GO" id="GO:0043409">
    <property type="term" value="P:negative regulation of MAPK cascade"/>
    <property type="evidence" value="ECO:0007669"/>
    <property type="project" value="TreeGrafter"/>
</dbReference>
<feature type="region of interest" description="Disordered" evidence="6">
    <location>
        <begin position="1025"/>
        <end position="1054"/>
    </location>
</feature>
<dbReference type="FunFam" id="3.40.1800.20:FF:000004">
    <property type="entry name" value="Zinc finger protein 234-like Protein"/>
    <property type="match status" value="1"/>
</dbReference>
<comment type="caution">
    <text evidence="10">The sequence shown here is derived from an EMBL/GenBank/DDBJ whole genome shotgun (WGS) entry which is preliminary data.</text>
</comment>
<dbReference type="PROSITE" id="PS00028">
    <property type="entry name" value="ZINC_FINGER_C2H2_1"/>
    <property type="match status" value="1"/>
</dbReference>
<feature type="region of interest" description="Disordered" evidence="6">
    <location>
        <begin position="75"/>
        <end position="115"/>
    </location>
</feature>
<dbReference type="SUPFAM" id="SSF50729">
    <property type="entry name" value="PH domain-like"/>
    <property type="match status" value="1"/>
</dbReference>
<keyword evidence="5" id="KW-0479">Metal-binding</keyword>
<dbReference type="GO" id="GO:0005634">
    <property type="term" value="C:nucleus"/>
    <property type="evidence" value="ECO:0007669"/>
    <property type="project" value="InterPro"/>
</dbReference>
<dbReference type="Gene3D" id="3.40.1800.20">
    <property type="match status" value="1"/>
</dbReference>
<dbReference type="Proteomes" id="UP000719412">
    <property type="component" value="Unassembled WGS sequence"/>
</dbReference>
<feature type="binding site" evidence="5">
    <location>
        <position position="414"/>
    </location>
    <ligand>
        <name>Zn(2+)</name>
        <dbReference type="ChEBI" id="CHEBI:29105"/>
    </ligand>
</feature>
<feature type="compositionally biased region" description="Polar residues" evidence="6">
    <location>
        <begin position="1027"/>
        <end position="1054"/>
    </location>
</feature>
<evidence type="ECO:0000313" key="10">
    <source>
        <dbReference type="EMBL" id="KAH0812012.1"/>
    </source>
</evidence>
<feature type="region of interest" description="Disordered" evidence="6">
    <location>
        <begin position="298"/>
        <end position="321"/>
    </location>
</feature>
<evidence type="ECO:0000259" key="8">
    <source>
        <dbReference type="PROSITE" id="PS50229"/>
    </source>
</evidence>
<dbReference type="Pfam" id="PF07776">
    <property type="entry name" value="zf-AD"/>
    <property type="match status" value="1"/>
</dbReference>
<accession>A0A8J6HDD4</accession>
<dbReference type="GO" id="GO:0005886">
    <property type="term" value="C:plasma membrane"/>
    <property type="evidence" value="ECO:0007669"/>
    <property type="project" value="UniProtKB-SubCell"/>
</dbReference>
<proteinExistence type="predicted"/>
<dbReference type="GO" id="GO:0008270">
    <property type="term" value="F:zinc ion binding"/>
    <property type="evidence" value="ECO:0007669"/>
    <property type="project" value="UniProtKB-UniRule"/>
</dbReference>
<reference evidence="10" key="1">
    <citation type="journal article" date="2020" name="J Insects Food Feed">
        <title>The yellow mealworm (Tenebrio molitor) genome: a resource for the emerging insects as food and feed industry.</title>
        <authorList>
            <person name="Eriksson T."/>
            <person name="Andere A."/>
            <person name="Kelstrup H."/>
            <person name="Emery V."/>
            <person name="Picard C."/>
        </authorList>
    </citation>
    <scope>NUCLEOTIDE SEQUENCE</scope>
    <source>
        <strain evidence="10">Stoneville</strain>
        <tissue evidence="10">Whole head</tissue>
    </source>
</reference>
<dbReference type="Pfam" id="PF00568">
    <property type="entry name" value="WH1"/>
    <property type="match status" value="1"/>
</dbReference>
<feature type="binding site" evidence="5">
    <location>
        <position position="460"/>
    </location>
    <ligand>
        <name>Zn(2+)</name>
        <dbReference type="ChEBI" id="CHEBI:29105"/>
    </ligand>
</feature>
<feature type="region of interest" description="Disordered" evidence="6">
    <location>
        <begin position="882"/>
        <end position="907"/>
    </location>
</feature>
<dbReference type="AlphaFoldDB" id="A0A8J6HDD4"/>
<comment type="subcellular location">
    <subcellularLocation>
        <location evidence="1">Cell membrane</location>
        <topology evidence="1">Peripheral membrane protein</topology>
    </subcellularLocation>
</comment>
<evidence type="ECO:0000256" key="3">
    <source>
        <dbReference type="ARBA" id="ARBA00023136"/>
    </source>
</evidence>
<name>A0A8J6HDD4_TENMO</name>
<dbReference type="PROSITE" id="PS51915">
    <property type="entry name" value="ZAD"/>
    <property type="match status" value="1"/>
</dbReference>
<feature type="compositionally biased region" description="Pro residues" evidence="6">
    <location>
        <begin position="100"/>
        <end position="111"/>
    </location>
</feature>
<dbReference type="InterPro" id="IPR007875">
    <property type="entry name" value="Sprouty"/>
</dbReference>
<dbReference type="SMART" id="SM00461">
    <property type="entry name" value="WH1"/>
    <property type="match status" value="1"/>
</dbReference>
<feature type="domain" description="ZAD" evidence="9">
    <location>
        <begin position="409"/>
        <end position="484"/>
    </location>
</feature>
<dbReference type="InterPro" id="IPR041937">
    <property type="entry name" value="SPRE_EVH1"/>
</dbReference>
<dbReference type="SUPFAM" id="SSF57716">
    <property type="entry name" value="Glucocorticoid receptor-like (DNA-binding domain)"/>
    <property type="match status" value="1"/>
</dbReference>
<feature type="region of interest" description="Disordered" evidence="6">
    <location>
        <begin position="212"/>
        <end position="238"/>
    </location>
</feature>
<keyword evidence="5" id="KW-0862">Zinc</keyword>
<protein>
    <submittedName>
        <fullName evidence="10">Uncharacterized protein</fullName>
    </submittedName>
</protein>
<keyword evidence="11" id="KW-1185">Reference proteome</keyword>
<evidence type="ECO:0000313" key="11">
    <source>
        <dbReference type="Proteomes" id="UP000719412"/>
    </source>
</evidence>
<dbReference type="PROSITE" id="PS50157">
    <property type="entry name" value="ZINC_FINGER_C2H2_2"/>
    <property type="match status" value="1"/>
</dbReference>
<evidence type="ECO:0000256" key="4">
    <source>
        <dbReference type="PROSITE-ProRule" id="PRU00042"/>
    </source>
</evidence>
<gene>
    <name evidence="10" type="ORF">GEV33_010779</name>
</gene>
<dbReference type="InterPro" id="IPR011993">
    <property type="entry name" value="PH-like_dom_sf"/>
</dbReference>
<feature type="domain" description="WH1" evidence="8">
    <location>
        <begin position="55"/>
        <end position="183"/>
    </location>
</feature>
<feature type="region of interest" description="Disordered" evidence="6">
    <location>
        <begin position="1"/>
        <end position="30"/>
    </location>
</feature>
<evidence type="ECO:0000256" key="5">
    <source>
        <dbReference type="PROSITE-ProRule" id="PRU01263"/>
    </source>
</evidence>
<dbReference type="InterPro" id="IPR012934">
    <property type="entry name" value="Znf_AD"/>
</dbReference>
<feature type="binding site" evidence="5">
    <location>
        <position position="457"/>
    </location>
    <ligand>
        <name>Zn(2+)</name>
        <dbReference type="ChEBI" id="CHEBI:29105"/>
    </ligand>
</feature>
<evidence type="ECO:0000259" key="7">
    <source>
        <dbReference type="PROSITE" id="PS50157"/>
    </source>
</evidence>
<dbReference type="Pfam" id="PF05210">
    <property type="entry name" value="Sprouty"/>
    <property type="match status" value="1"/>
</dbReference>
<dbReference type="CDD" id="cd10574">
    <property type="entry name" value="EVH1_SPRED-like"/>
    <property type="match status" value="1"/>
</dbReference>
<dbReference type="Gene3D" id="2.30.29.30">
    <property type="entry name" value="Pleckstrin-homology domain (PH domain)/Phosphotyrosine-binding domain (PTB)"/>
    <property type="match status" value="1"/>
</dbReference>
<dbReference type="PANTHER" id="PTHR11202">
    <property type="entry name" value="SPROUTY-RELATED, EVH1 DOMAIN-CONTAINING PROTEIN FAMILY MEMBER"/>
    <property type="match status" value="1"/>
</dbReference>
<feature type="region of interest" description="Disordered" evidence="6">
    <location>
        <begin position="1116"/>
        <end position="1142"/>
    </location>
</feature>
<dbReference type="PANTHER" id="PTHR11202:SF3">
    <property type="entry name" value="SPROUTY-RELATED PROTEIN WITH EVH-1 DOMAIN, ISOFORM C"/>
    <property type="match status" value="1"/>
</dbReference>
<reference evidence="10" key="2">
    <citation type="submission" date="2021-08" db="EMBL/GenBank/DDBJ databases">
        <authorList>
            <person name="Eriksson T."/>
        </authorList>
    </citation>
    <scope>NUCLEOTIDE SEQUENCE</scope>
    <source>
        <strain evidence="10">Stoneville</strain>
        <tissue evidence="10">Whole head</tissue>
    </source>
</reference>
<evidence type="ECO:0000256" key="6">
    <source>
        <dbReference type="SAM" id="MobiDB-lite"/>
    </source>
</evidence>
<sequence>MLLEYSLRESVSAQEREGRGFDSDPGRKKKKGYILSRDSEVTLSHWSRSIELVTMPLIDFGNYLVRVRAQVMSRDDSSGGWVPLGGGGLSNVSVRKRPRPSPSTAPGPDPSSKPKHDYLIYGKRISDQSIVLSCTIKKDFEYNKVMPTFHHWKTGDKKFGLTFQTAADARAFDKGVRTAVEELLDGFAETSPSSLLQKFPKDVGDDDVFMTLNLPHEPKDSRSSSDSSSKGTEHLQRVNYIGRDKPLEPRQPTYDPIKGDKGENYSYVQLTAVHEYIYPVVEEQHKVSVGRRESSSSFKKCSPELAQQQPPLPLKAKPKKPPKTQIRCRHCHELYFEDKNPKGSCEYAPDCIKTSINTITCIGCAQCICYHCAADAEGDFAQHPCDCTNEENCSKSKMHTMDTSAAYSDACRLCDENREKMHSIFSKNEEGQQILHLIKECLPLVIFRTDPLSKQICGECFNKLETFYRFKKTSLDTANKHRNHLRKNEDSSSKSVQLYLACEDAEVNNVINSNNIPKRTSIGTSTDDLTISCINCKSTYFDSNIINSEVELCAELHKAIADSLSNNKVITQSESEKVVRSRRRRSQAFYHELDDSLCSSLTEFTNTESSQCYEEYHSEVESYESGSEDIERVKRRKLDNSIMLGSKEKVVEALHEVEHINIELGEKVDNPIPWHESRDDAHIRNKWLNSYDEVECEDDNGDFMECEVETAVGESLLIPVGTEVPQEHKTAGDILLVLAKPVVNGIALSDYSKEERKAFYKSMKIGGVNKKFCSLCRYSFKDNWAIESHYFSLACYYTCRYCGMRFNKQRHRFDDHVREHEERGDPLSTKIYAASKLNNFVPRIIQPDKVKKIVAQHDQEQNSKMQTIKVKSFSRRSLQPNIQIKEEKMDSDEEKPIPPSPKTPQTITKTTNQAYFCRKCYKVFFKLDEFNIHSKNCDYNQFPQGRNNMNKFSTRFASNGEMVSSTGRPMRHCVRETGTYKDEAFIPDSMLKETSQNQQSFVCFICNTPFPTIYSRNSHMRIHKGETTTNSNRSPAFNQRPRQNYNSDSVPSYSNYIKQEPLEPEIQIHESEQNYNSNSSIGAVSITPISKNPNQKATINPNIMKLVQNNPHLTIKANRSPERQPTPSRAESVQNWRSSGAG</sequence>
<feature type="domain" description="C2H2-type" evidence="7">
    <location>
        <begin position="1001"/>
        <end position="1028"/>
    </location>
</feature>
<dbReference type="PROSITE" id="PS50229">
    <property type="entry name" value="WH1"/>
    <property type="match status" value="1"/>
</dbReference>
<feature type="binding site" evidence="5">
    <location>
        <position position="411"/>
    </location>
    <ligand>
        <name>Zn(2+)</name>
        <dbReference type="ChEBI" id="CHEBI:29105"/>
    </ligand>
</feature>
<evidence type="ECO:0000256" key="2">
    <source>
        <dbReference type="ARBA" id="ARBA00022475"/>
    </source>
</evidence>
<dbReference type="GO" id="GO:0019901">
    <property type="term" value="F:protein kinase binding"/>
    <property type="evidence" value="ECO:0007669"/>
    <property type="project" value="TreeGrafter"/>
</dbReference>
<dbReference type="InterPro" id="IPR013087">
    <property type="entry name" value="Znf_C2H2_type"/>
</dbReference>
<organism evidence="10 11">
    <name type="scientific">Tenebrio molitor</name>
    <name type="common">Yellow mealworm beetle</name>
    <dbReference type="NCBI Taxonomy" id="7067"/>
    <lineage>
        <taxon>Eukaryota</taxon>
        <taxon>Metazoa</taxon>
        <taxon>Ecdysozoa</taxon>
        <taxon>Arthropoda</taxon>
        <taxon>Hexapoda</taxon>
        <taxon>Insecta</taxon>
        <taxon>Pterygota</taxon>
        <taxon>Neoptera</taxon>
        <taxon>Endopterygota</taxon>
        <taxon>Coleoptera</taxon>
        <taxon>Polyphaga</taxon>
        <taxon>Cucujiformia</taxon>
        <taxon>Tenebrionidae</taxon>
        <taxon>Tenebrio</taxon>
    </lineage>
</organism>